<organism evidence="1 2">
    <name type="scientific">Peronosclerospora sorghi</name>
    <dbReference type="NCBI Taxonomy" id="230839"/>
    <lineage>
        <taxon>Eukaryota</taxon>
        <taxon>Sar</taxon>
        <taxon>Stramenopiles</taxon>
        <taxon>Oomycota</taxon>
        <taxon>Peronosporomycetes</taxon>
        <taxon>Peronosporales</taxon>
        <taxon>Peronosporaceae</taxon>
        <taxon>Peronosclerospora</taxon>
    </lineage>
</organism>
<name>A0ACC0W4G7_9STRA</name>
<sequence length="227" mass="24995">MKRTPEKMTLTKSQQGGSALAPSPVMVELKGNGLGHFCEEMPASDVVSESMTWTCWFKLTRFYQVGIVYMCTRLIVNITQVFLSFYMIVTLEMSATSIAIVPLLVYLFGFVATFCLRRLNESIGRAGSFALGAGFIVLLLTLSYYLSPSTALWIYPLSSILSISKSIIFVKSVCLTGDLVGTHGESGAFVYGAMSFTEKISNGLAILFIQNTRQQWQDVPQADVAFL</sequence>
<reference evidence="1 2" key="1">
    <citation type="journal article" date="2022" name="bioRxiv">
        <title>The genome of the oomycete Peronosclerospora sorghi, a cosmopolitan pathogen of maize and sorghum, is inflated with dispersed pseudogenes.</title>
        <authorList>
            <person name="Fletcher K."/>
            <person name="Martin F."/>
            <person name="Isakeit T."/>
            <person name="Cavanaugh K."/>
            <person name="Magill C."/>
            <person name="Michelmore R."/>
        </authorList>
    </citation>
    <scope>NUCLEOTIDE SEQUENCE [LARGE SCALE GENOMIC DNA]</scope>
    <source>
        <strain evidence="1">P6</strain>
    </source>
</reference>
<evidence type="ECO:0000313" key="1">
    <source>
        <dbReference type="EMBL" id="KAI9913055.1"/>
    </source>
</evidence>
<keyword evidence="2" id="KW-1185">Reference proteome</keyword>
<dbReference type="Proteomes" id="UP001163321">
    <property type="component" value="Chromosome 4"/>
</dbReference>
<comment type="caution">
    <text evidence="1">The sequence shown here is derived from an EMBL/GenBank/DDBJ whole genome shotgun (WGS) entry which is preliminary data.</text>
</comment>
<accession>A0ACC0W4G7</accession>
<protein>
    <submittedName>
        <fullName evidence="1">Uncharacterized protein</fullName>
    </submittedName>
</protein>
<gene>
    <name evidence="1" type="ORF">PsorP6_005517</name>
</gene>
<proteinExistence type="predicted"/>
<evidence type="ECO:0000313" key="2">
    <source>
        <dbReference type="Proteomes" id="UP001163321"/>
    </source>
</evidence>
<dbReference type="EMBL" id="CM047583">
    <property type="protein sequence ID" value="KAI9913055.1"/>
    <property type="molecule type" value="Genomic_DNA"/>
</dbReference>